<evidence type="ECO:0000313" key="4">
    <source>
        <dbReference type="Proteomes" id="UP000077069"/>
    </source>
</evidence>
<name>A0A177CL74_9PLEO</name>
<feature type="region of interest" description="Disordered" evidence="1">
    <location>
        <begin position="358"/>
        <end position="479"/>
    </location>
</feature>
<dbReference type="Proteomes" id="UP000077069">
    <property type="component" value="Unassembled WGS sequence"/>
</dbReference>
<evidence type="ECO:0000256" key="2">
    <source>
        <dbReference type="SAM" id="Phobius"/>
    </source>
</evidence>
<protein>
    <submittedName>
        <fullName evidence="3">Uncharacterized protein</fullName>
    </submittedName>
</protein>
<dbReference type="RefSeq" id="XP_018038669.1">
    <property type="nucleotide sequence ID" value="XM_018186720.1"/>
</dbReference>
<keyword evidence="2" id="KW-1133">Transmembrane helix</keyword>
<evidence type="ECO:0000256" key="1">
    <source>
        <dbReference type="SAM" id="MobiDB-lite"/>
    </source>
</evidence>
<keyword evidence="2" id="KW-0812">Transmembrane</keyword>
<reference evidence="3 4" key="1">
    <citation type="submission" date="2016-05" db="EMBL/GenBank/DDBJ databases">
        <title>Comparative analysis of secretome profiles of manganese(II)-oxidizing ascomycete fungi.</title>
        <authorList>
            <consortium name="DOE Joint Genome Institute"/>
            <person name="Zeiner C.A."/>
            <person name="Purvine S.O."/>
            <person name="Zink E.M."/>
            <person name="Wu S."/>
            <person name="Pasa-Tolic L."/>
            <person name="Chaput D.L."/>
            <person name="Haridas S."/>
            <person name="Grigoriev I.V."/>
            <person name="Santelli C.M."/>
            <person name="Hansel C.M."/>
        </authorList>
    </citation>
    <scope>NUCLEOTIDE SEQUENCE [LARGE SCALE GENOMIC DNA]</scope>
    <source>
        <strain evidence="3 4">AP3s5-JAC2a</strain>
    </source>
</reference>
<evidence type="ECO:0000313" key="3">
    <source>
        <dbReference type="EMBL" id="OAG08304.1"/>
    </source>
</evidence>
<feature type="transmembrane region" description="Helical" evidence="2">
    <location>
        <begin position="334"/>
        <end position="352"/>
    </location>
</feature>
<proteinExistence type="predicted"/>
<organism evidence="3 4">
    <name type="scientific">Paraphaeosphaeria sporulosa</name>
    <dbReference type="NCBI Taxonomy" id="1460663"/>
    <lineage>
        <taxon>Eukaryota</taxon>
        <taxon>Fungi</taxon>
        <taxon>Dikarya</taxon>
        <taxon>Ascomycota</taxon>
        <taxon>Pezizomycotina</taxon>
        <taxon>Dothideomycetes</taxon>
        <taxon>Pleosporomycetidae</taxon>
        <taxon>Pleosporales</taxon>
        <taxon>Massarineae</taxon>
        <taxon>Didymosphaeriaceae</taxon>
        <taxon>Paraphaeosphaeria</taxon>
    </lineage>
</organism>
<feature type="compositionally biased region" description="Acidic residues" evidence="1">
    <location>
        <begin position="395"/>
        <end position="411"/>
    </location>
</feature>
<dbReference type="InParanoid" id="A0A177CL74"/>
<keyword evidence="4" id="KW-1185">Reference proteome</keyword>
<accession>A0A177CL74</accession>
<dbReference type="OrthoDB" id="3917128at2759"/>
<gene>
    <name evidence="3" type="ORF">CC84DRAFT_570181</name>
</gene>
<feature type="compositionally biased region" description="Basic and acidic residues" evidence="1">
    <location>
        <begin position="369"/>
        <end position="394"/>
    </location>
</feature>
<dbReference type="AlphaFoldDB" id="A0A177CL74"/>
<keyword evidence="2" id="KW-0472">Membrane</keyword>
<sequence length="479" mass="53353">MRCGCYDDLLCISECSERCAISEILFSTTQAHQHFHVSPFPTTFNALLKMIAPLLLSLAVLTQSGLTAAASSVTWLQPQRSAIVKLSTRGYPSKDASAPHALLLKFELSADNKTLLLDGTPFLPLQNYYIPPRLSAYHVPDDTKRDAIIAIAEGEEEGRHHIRGQKLELDYDRLVEGDPTGGPPYYNHQPALRFRVMGLGNDGADFLLDPQEQEIVQVSMRDQNEGGWSNEAASSYTIDRIEILPAEKVYSDLSTSLGDHMGPEADQEKECTRRTWKCPDEGVYEAGSPYRTPYRFIWRRRFDQYGRIGSLRHDFVEQWSISKQKVYDDPQNSALVALGILLATVLAIVSGLKARAQRAARAQPPVKKHWTERDAEKKAQKAEKVAKKGDPKEGEAEEVEEEEDDSEDDDAAWLSEMAAQSGEVQMTTTEAANLIDLMSDDEDDLDAAAAIPATAPKTIEPKKEKNKNKRVAFKADAEE</sequence>
<dbReference type="GeneID" id="28770206"/>
<feature type="compositionally biased region" description="Polar residues" evidence="1">
    <location>
        <begin position="422"/>
        <end position="431"/>
    </location>
</feature>
<dbReference type="EMBL" id="KV441550">
    <property type="protein sequence ID" value="OAG08304.1"/>
    <property type="molecule type" value="Genomic_DNA"/>
</dbReference>